<dbReference type="InterPro" id="IPR009012">
    <property type="entry name" value="GrpE_head"/>
</dbReference>
<evidence type="ECO:0000256" key="4">
    <source>
        <dbReference type="ARBA" id="ARBA00022490"/>
    </source>
</evidence>
<evidence type="ECO:0000256" key="5">
    <source>
        <dbReference type="ARBA" id="ARBA00023016"/>
    </source>
</evidence>
<evidence type="ECO:0000256" key="1">
    <source>
        <dbReference type="ARBA" id="ARBA00004496"/>
    </source>
</evidence>
<dbReference type="SUPFAM" id="SSF51064">
    <property type="entry name" value="Head domain of nucleotide exchange factor GrpE"/>
    <property type="match status" value="1"/>
</dbReference>
<evidence type="ECO:0000256" key="8">
    <source>
        <dbReference type="ARBA" id="ARBA00072274"/>
    </source>
</evidence>
<dbReference type="GO" id="GO:0006457">
    <property type="term" value="P:protein folding"/>
    <property type="evidence" value="ECO:0007669"/>
    <property type="project" value="InterPro"/>
</dbReference>
<dbReference type="CDD" id="cd00446">
    <property type="entry name" value="GrpE"/>
    <property type="match status" value="1"/>
</dbReference>
<feature type="region of interest" description="Disordered" evidence="13">
    <location>
        <begin position="1"/>
        <end position="59"/>
    </location>
</feature>
<dbReference type="Proteomes" id="UP000242699">
    <property type="component" value="Unassembled WGS sequence"/>
</dbReference>
<dbReference type="AlphaFoldDB" id="A0A2T2X7Q2"/>
<dbReference type="InterPro" id="IPR013805">
    <property type="entry name" value="GrpE_CC"/>
</dbReference>
<dbReference type="GO" id="GO:0042803">
    <property type="term" value="F:protein homodimerization activity"/>
    <property type="evidence" value="ECO:0007669"/>
    <property type="project" value="InterPro"/>
</dbReference>
<dbReference type="Pfam" id="PF01025">
    <property type="entry name" value="GrpE"/>
    <property type="match status" value="1"/>
</dbReference>
<dbReference type="PANTHER" id="PTHR21237">
    <property type="entry name" value="GRPE PROTEIN"/>
    <property type="match status" value="1"/>
</dbReference>
<evidence type="ECO:0000256" key="7">
    <source>
        <dbReference type="ARBA" id="ARBA00053401"/>
    </source>
</evidence>
<evidence type="ECO:0000256" key="12">
    <source>
        <dbReference type="RuleBase" id="RU004478"/>
    </source>
</evidence>
<evidence type="ECO:0000256" key="2">
    <source>
        <dbReference type="ARBA" id="ARBA00009054"/>
    </source>
</evidence>
<dbReference type="EMBL" id="PXYT01000010">
    <property type="protein sequence ID" value="PSR30468.1"/>
    <property type="molecule type" value="Genomic_DNA"/>
</dbReference>
<keyword evidence="4 10" id="KW-0963">Cytoplasm</keyword>
<dbReference type="HAMAP" id="MF_01151">
    <property type="entry name" value="GrpE"/>
    <property type="match status" value="1"/>
</dbReference>
<evidence type="ECO:0000256" key="11">
    <source>
        <dbReference type="RuleBase" id="RU000639"/>
    </source>
</evidence>
<evidence type="ECO:0000256" key="13">
    <source>
        <dbReference type="SAM" id="MobiDB-lite"/>
    </source>
</evidence>
<organism evidence="14 15">
    <name type="scientific">Sulfobacillus benefaciens</name>
    <dbReference type="NCBI Taxonomy" id="453960"/>
    <lineage>
        <taxon>Bacteria</taxon>
        <taxon>Bacillati</taxon>
        <taxon>Bacillota</taxon>
        <taxon>Clostridia</taxon>
        <taxon>Eubacteriales</taxon>
        <taxon>Clostridiales Family XVII. Incertae Sedis</taxon>
        <taxon>Sulfobacillus</taxon>
    </lineage>
</organism>
<dbReference type="GO" id="GO:0051082">
    <property type="term" value="F:unfolded protein binding"/>
    <property type="evidence" value="ECO:0007669"/>
    <property type="project" value="TreeGrafter"/>
</dbReference>
<dbReference type="InterPro" id="IPR000740">
    <property type="entry name" value="GrpE"/>
</dbReference>
<dbReference type="Gene3D" id="3.90.20.20">
    <property type="match status" value="1"/>
</dbReference>
<protein>
    <recommendedName>
        <fullName evidence="8 10">Protein GrpE</fullName>
    </recommendedName>
    <alternativeName>
        <fullName evidence="9 10">HSP-70 cofactor</fullName>
    </alternativeName>
</protein>
<comment type="subunit">
    <text evidence="3 10">Homodimer.</text>
</comment>
<evidence type="ECO:0000313" key="14">
    <source>
        <dbReference type="EMBL" id="PSR30468.1"/>
    </source>
</evidence>
<comment type="subcellular location">
    <subcellularLocation>
        <location evidence="1 10">Cytoplasm</location>
    </subcellularLocation>
</comment>
<dbReference type="PRINTS" id="PR00773">
    <property type="entry name" value="GRPEPROTEIN"/>
</dbReference>
<proteinExistence type="inferred from homology"/>
<dbReference type="FunFam" id="2.30.22.10:FF:000001">
    <property type="entry name" value="Protein GrpE"/>
    <property type="match status" value="1"/>
</dbReference>
<dbReference type="NCBIfam" id="NF010738">
    <property type="entry name" value="PRK14140.1"/>
    <property type="match status" value="1"/>
</dbReference>
<evidence type="ECO:0000256" key="10">
    <source>
        <dbReference type="HAMAP-Rule" id="MF_01151"/>
    </source>
</evidence>
<comment type="similarity">
    <text evidence="2 10 12">Belongs to the GrpE family.</text>
</comment>
<dbReference type="GO" id="GO:0051087">
    <property type="term" value="F:protein-folding chaperone binding"/>
    <property type="evidence" value="ECO:0007669"/>
    <property type="project" value="InterPro"/>
</dbReference>
<evidence type="ECO:0000256" key="9">
    <source>
        <dbReference type="ARBA" id="ARBA00076414"/>
    </source>
</evidence>
<keyword evidence="5 10" id="KW-0346">Stress response</keyword>
<feature type="compositionally biased region" description="Basic and acidic residues" evidence="13">
    <location>
        <begin position="8"/>
        <end position="31"/>
    </location>
</feature>
<dbReference type="GO" id="GO:0000774">
    <property type="term" value="F:adenyl-nucleotide exchange factor activity"/>
    <property type="evidence" value="ECO:0007669"/>
    <property type="project" value="InterPro"/>
</dbReference>
<evidence type="ECO:0000313" key="15">
    <source>
        <dbReference type="Proteomes" id="UP000242699"/>
    </source>
</evidence>
<name>A0A2T2X7Q2_9FIRM</name>
<comment type="function">
    <text evidence="7 10 11">Participates actively in the response to hyperosmotic and heat shock by preventing the aggregation of stress-denatured proteins, in association with DnaK and GrpE. It is the nucleotide exchange factor for DnaK and may function as a thermosensor. Unfolded proteins bind initially to DnaJ; upon interaction with the DnaJ-bound protein, DnaK hydrolyzes its bound ATP, resulting in the formation of a stable complex. GrpE releases ADP from DnaK; ATP binding to DnaK triggers the release of the substrate protein, thus completing the reaction cycle. Several rounds of ATP-dependent interactions between DnaJ, DnaK and GrpE are required for fully efficient folding.</text>
</comment>
<evidence type="ECO:0000256" key="6">
    <source>
        <dbReference type="ARBA" id="ARBA00023186"/>
    </source>
</evidence>
<gene>
    <name evidence="10" type="primary">grpE</name>
    <name evidence="14" type="ORF">C7B43_05960</name>
</gene>
<keyword evidence="6 10" id="KW-0143">Chaperone</keyword>
<reference evidence="14 15" key="1">
    <citation type="journal article" date="2014" name="BMC Genomics">
        <title>Comparison of environmental and isolate Sulfobacillus genomes reveals diverse carbon, sulfur, nitrogen, and hydrogen metabolisms.</title>
        <authorList>
            <person name="Justice N.B."/>
            <person name="Norman A."/>
            <person name="Brown C.T."/>
            <person name="Singh A."/>
            <person name="Thomas B.C."/>
            <person name="Banfield J.F."/>
        </authorList>
    </citation>
    <scope>NUCLEOTIDE SEQUENCE [LARGE SCALE GENOMIC DNA]</scope>
    <source>
        <strain evidence="14">AMDSBA1</strain>
    </source>
</reference>
<dbReference type="Gene3D" id="2.30.22.10">
    <property type="entry name" value="Head domain of nucleotide exchange factor GrpE"/>
    <property type="match status" value="1"/>
</dbReference>
<dbReference type="PANTHER" id="PTHR21237:SF23">
    <property type="entry name" value="GRPE PROTEIN HOMOLOG, MITOCHONDRIAL"/>
    <property type="match status" value="1"/>
</dbReference>
<dbReference type="GO" id="GO:0005737">
    <property type="term" value="C:cytoplasm"/>
    <property type="evidence" value="ECO:0007669"/>
    <property type="project" value="UniProtKB-SubCell"/>
</dbReference>
<accession>A0A2T2X7Q2</accession>
<evidence type="ECO:0000256" key="3">
    <source>
        <dbReference type="ARBA" id="ARBA00011738"/>
    </source>
</evidence>
<dbReference type="PROSITE" id="PS01071">
    <property type="entry name" value="GRPE"/>
    <property type="match status" value="1"/>
</dbReference>
<comment type="caution">
    <text evidence="14">The sequence shown here is derived from an EMBL/GenBank/DDBJ whole genome shotgun (WGS) entry which is preliminary data.</text>
</comment>
<sequence length="219" mass="24842">MSSPNSGDDQKPSEEQAEKTANSEDLSKEDVANEDLEPDDTLRGEENEPFTPEISEEVETDWQKMAQERYDQLVRLQADFDNFRRRVDREREELRGYVTGAILGEFLPVYDNLERALKYMPDTGEAKAWRMGVEMTLKGFNEVLNKFGVTPIPSVGTAFDPRVHEAVQRVDSDHPEGIIVEELLKGFQWKDRVLRASMVKVSTGQDAQDVQESGTDSPS</sequence>
<dbReference type="SUPFAM" id="SSF58014">
    <property type="entry name" value="Coiled-coil domain of nucleotide exchange factor GrpE"/>
    <property type="match status" value="1"/>
</dbReference>